<dbReference type="EMBL" id="JABELV010000125">
    <property type="protein sequence ID" value="KAG7530209.1"/>
    <property type="molecule type" value="Genomic_DNA"/>
</dbReference>
<gene>
    <name evidence="3" type="ORF">FFLO_05202</name>
</gene>
<sequence>MSFRQDSDPGSVKSLLALLRSNQDANTSNHSNNAAGGSATATRPSAPPAIDDPYFLASNPFHQATYGHPGSSAGTLNDHHHQPERTHAHGYDYGYQNQNQPGSAQTGGSSLQDLLATLRRNNTDSFSPRPSDSAGRESSSHPSWIETLTGTERREREREEDRSQSQASGSKRRRIDREVEREVEAERDVDPYAEDDPHRQPERGYEYDSYEANGTDDHDYDHDRPDRSPQPEHMVQVEDPPHSAVIDLSANPDNDNEVEEEEDDRMNRYGYTPEQMSNLSIEEGKPIVDELIMRGDVVEKLKKLKKEQEELERHMWKKRGEIVADYKKKLPAERAPDHPEYKKIIQQRTAALAKFYAQRVLPFYDITIKKQLVALADIGFPCLGDPEASYQGDGDEGDKEIRKRREMVLGVVETVVGAEKGKV</sequence>
<feature type="compositionally biased region" description="Basic and acidic residues" evidence="2">
    <location>
        <begin position="151"/>
        <end position="163"/>
    </location>
</feature>
<feature type="compositionally biased region" description="Basic and acidic residues" evidence="2">
    <location>
        <begin position="215"/>
        <end position="241"/>
    </location>
</feature>
<reference evidence="3" key="1">
    <citation type="submission" date="2020-04" db="EMBL/GenBank/DDBJ databases">
        <title>Analysis of mating type loci in Filobasidium floriforme.</title>
        <authorList>
            <person name="Nowrousian M."/>
        </authorList>
    </citation>
    <scope>NUCLEOTIDE SEQUENCE</scope>
    <source>
        <strain evidence="3">CBS 6242</strain>
    </source>
</reference>
<keyword evidence="1" id="KW-0175">Coiled coil</keyword>
<dbReference type="Proteomes" id="UP000812966">
    <property type="component" value="Unassembled WGS sequence"/>
</dbReference>
<keyword evidence="4" id="KW-1185">Reference proteome</keyword>
<feature type="compositionally biased region" description="Polar residues" evidence="2">
    <location>
        <begin position="121"/>
        <end position="133"/>
    </location>
</feature>
<organism evidence="3 4">
    <name type="scientific">Filobasidium floriforme</name>
    <dbReference type="NCBI Taxonomy" id="5210"/>
    <lineage>
        <taxon>Eukaryota</taxon>
        <taxon>Fungi</taxon>
        <taxon>Dikarya</taxon>
        <taxon>Basidiomycota</taxon>
        <taxon>Agaricomycotina</taxon>
        <taxon>Tremellomycetes</taxon>
        <taxon>Filobasidiales</taxon>
        <taxon>Filobasidiaceae</taxon>
        <taxon>Filobasidium</taxon>
    </lineage>
</organism>
<evidence type="ECO:0000313" key="4">
    <source>
        <dbReference type="Proteomes" id="UP000812966"/>
    </source>
</evidence>
<evidence type="ECO:0000256" key="2">
    <source>
        <dbReference type="SAM" id="MobiDB-lite"/>
    </source>
</evidence>
<dbReference type="AlphaFoldDB" id="A0A8K0JHF7"/>
<comment type="caution">
    <text evidence="3">The sequence shown here is derived from an EMBL/GenBank/DDBJ whole genome shotgun (WGS) entry which is preliminary data.</text>
</comment>
<proteinExistence type="predicted"/>
<name>A0A8K0JHF7_9TREE</name>
<feature type="region of interest" description="Disordered" evidence="2">
    <location>
        <begin position="121"/>
        <end position="264"/>
    </location>
</feature>
<feature type="compositionally biased region" description="Polar residues" evidence="2">
    <location>
        <begin position="95"/>
        <end position="109"/>
    </location>
</feature>
<protein>
    <submittedName>
        <fullName evidence="3">Uncharacterized protein</fullName>
    </submittedName>
</protein>
<feature type="region of interest" description="Disordered" evidence="2">
    <location>
        <begin position="1"/>
        <end position="109"/>
    </location>
</feature>
<feature type="coiled-coil region" evidence="1">
    <location>
        <begin position="294"/>
        <end position="321"/>
    </location>
</feature>
<feature type="compositionally biased region" description="Basic and acidic residues" evidence="2">
    <location>
        <begin position="77"/>
        <end position="90"/>
    </location>
</feature>
<feature type="compositionally biased region" description="Basic and acidic residues" evidence="2">
    <location>
        <begin position="175"/>
        <end position="206"/>
    </location>
</feature>
<accession>A0A8K0JHF7</accession>
<feature type="compositionally biased region" description="Polar residues" evidence="2">
    <location>
        <begin position="20"/>
        <end position="35"/>
    </location>
</feature>
<feature type="compositionally biased region" description="Polar residues" evidence="2">
    <location>
        <begin position="140"/>
        <end position="150"/>
    </location>
</feature>
<evidence type="ECO:0000256" key="1">
    <source>
        <dbReference type="SAM" id="Coils"/>
    </source>
</evidence>
<evidence type="ECO:0000313" key="3">
    <source>
        <dbReference type="EMBL" id="KAG7530209.1"/>
    </source>
</evidence>
<feature type="compositionally biased region" description="Acidic residues" evidence="2">
    <location>
        <begin position="254"/>
        <end position="264"/>
    </location>
</feature>